<dbReference type="Pfam" id="PF14226">
    <property type="entry name" value="DIOX_N"/>
    <property type="match status" value="1"/>
</dbReference>
<dbReference type="PANTHER" id="PTHR10209">
    <property type="entry name" value="OXIDOREDUCTASE, 2OG-FE II OXYGENASE FAMILY PROTEIN"/>
    <property type="match status" value="1"/>
</dbReference>
<dbReference type="InterPro" id="IPR044861">
    <property type="entry name" value="IPNS-like_FE2OG_OXY"/>
</dbReference>
<keyword evidence="4 5" id="KW-0408">Iron</keyword>
<sequence length="309" mass="35185">MAQKALQLPIIDLNSSDRNSTAASIRQACVEVGFFYLINHGIDEELFQKVFEESKKFFNLPLEERTKLFRKSHRGYSPLYDENLNPKSSSKGDYKETFYIGPLDGALGSLNQWPSEEILARWRLTMEEYYRKTQDAGTRLASLISLALELNEDYFEKLGALSPPNGFIRLLHYPLELGACKEQVLGASAHSDYGMLTLLATDGVGGLQVCRNKLEQTQVWEDVHHINGAFIVNIGDLMERWTNCLFRSTLHRVVQTGRERYSVAFFLDPNPDCIVECLKSCCSESSPPRFPPIRSGDYLEERFELTYAS</sequence>
<keyword evidence="8" id="KW-1185">Reference proteome</keyword>
<dbReference type="GO" id="GO:0046872">
    <property type="term" value="F:metal ion binding"/>
    <property type="evidence" value="ECO:0007669"/>
    <property type="project" value="UniProtKB-KW"/>
</dbReference>
<dbReference type="GO" id="GO:0016706">
    <property type="term" value="F:2-oxoglutarate-dependent dioxygenase activity"/>
    <property type="evidence" value="ECO:0007669"/>
    <property type="project" value="UniProtKB-ARBA"/>
</dbReference>
<proteinExistence type="inferred from homology"/>
<dbReference type="AlphaFoldDB" id="A0AAV3NVH8"/>
<gene>
    <name evidence="7" type="ORF">LIER_35638</name>
</gene>
<keyword evidence="3 5" id="KW-0560">Oxidoreductase</keyword>
<comment type="caution">
    <text evidence="7">The sequence shown here is derived from an EMBL/GenBank/DDBJ whole genome shotgun (WGS) entry which is preliminary data.</text>
</comment>
<evidence type="ECO:0000256" key="2">
    <source>
        <dbReference type="ARBA" id="ARBA00022723"/>
    </source>
</evidence>
<name>A0AAV3NVH8_LITER</name>
<dbReference type="GO" id="GO:0009805">
    <property type="term" value="P:coumarin biosynthetic process"/>
    <property type="evidence" value="ECO:0007669"/>
    <property type="project" value="UniProtKB-ARBA"/>
</dbReference>
<dbReference type="EMBL" id="BAABME010015757">
    <property type="protein sequence ID" value="GAA0142811.1"/>
    <property type="molecule type" value="Genomic_DNA"/>
</dbReference>
<evidence type="ECO:0000256" key="5">
    <source>
        <dbReference type="RuleBase" id="RU003682"/>
    </source>
</evidence>
<dbReference type="Gene3D" id="2.60.120.330">
    <property type="entry name" value="B-lactam Antibiotic, Isopenicillin N Synthase, Chain"/>
    <property type="match status" value="1"/>
</dbReference>
<dbReference type="PROSITE" id="PS51471">
    <property type="entry name" value="FE2OG_OXY"/>
    <property type="match status" value="1"/>
</dbReference>
<evidence type="ECO:0000259" key="6">
    <source>
        <dbReference type="PROSITE" id="PS51471"/>
    </source>
</evidence>
<reference evidence="7 8" key="1">
    <citation type="submission" date="2024-01" db="EMBL/GenBank/DDBJ databases">
        <title>The complete chloroplast genome sequence of Lithospermum erythrorhizon: insights into the phylogenetic relationship among Boraginaceae species and the maternal lineages of purple gromwells.</title>
        <authorList>
            <person name="Okada T."/>
            <person name="Watanabe K."/>
        </authorList>
    </citation>
    <scope>NUCLEOTIDE SEQUENCE [LARGE SCALE GENOMIC DNA]</scope>
</reference>
<evidence type="ECO:0000256" key="4">
    <source>
        <dbReference type="ARBA" id="ARBA00023004"/>
    </source>
</evidence>
<evidence type="ECO:0000313" key="8">
    <source>
        <dbReference type="Proteomes" id="UP001454036"/>
    </source>
</evidence>
<protein>
    <submittedName>
        <fullName evidence="7">Oxidoreductase</fullName>
    </submittedName>
</protein>
<organism evidence="7 8">
    <name type="scientific">Lithospermum erythrorhizon</name>
    <name type="common">Purple gromwell</name>
    <name type="synonym">Lithospermum officinale var. erythrorhizon</name>
    <dbReference type="NCBI Taxonomy" id="34254"/>
    <lineage>
        <taxon>Eukaryota</taxon>
        <taxon>Viridiplantae</taxon>
        <taxon>Streptophyta</taxon>
        <taxon>Embryophyta</taxon>
        <taxon>Tracheophyta</taxon>
        <taxon>Spermatophyta</taxon>
        <taxon>Magnoliopsida</taxon>
        <taxon>eudicotyledons</taxon>
        <taxon>Gunneridae</taxon>
        <taxon>Pentapetalae</taxon>
        <taxon>asterids</taxon>
        <taxon>lamiids</taxon>
        <taxon>Boraginales</taxon>
        <taxon>Boraginaceae</taxon>
        <taxon>Boraginoideae</taxon>
        <taxon>Lithospermeae</taxon>
        <taxon>Lithospermum</taxon>
    </lineage>
</organism>
<dbReference type="InterPro" id="IPR026992">
    <property type="entry name" value="DIOX_N"/>
</dbReference>
<dbReference type="FunFam" id="2.60.120.330:FF:000006">
    <property type="entry name" value="2-oxoglutarate-Fe(II) type oxidoreductase hxnY"/>
    <property type="match status" value="1"/>
</dbReference>
<dbReference type="PRINTS" id="PR00682">
    <property type="entry name" value="IPNSYNTHASE"/>
</dbReference>
<dbReference type="InterPro" id="IPR027443">
    <property type="entry name" value="IPNS-like_sf"/>
</dbReference>
<evidence type="ECO:0000313" key="7">
    <source>
        <dbReference type="EMBL" id="GAA0142811.1"/>
    </source>
</evidence>
<keyword evidence="2 5" id="KW-0479">Metal-binding</keyword>
<dbReference type="GO" id="GO:0002238">
    <property type="term" value="P:response to molecule of fungal origin"/>
    <property type="evidence" value="ECO:0007669"/>
    <property type="project" value="UniProtKB-ARBA"/>
</dbReference>
<dbReference type="SUPFAM" id="SSF51197">
    <property type="entry name" value="Clavaminate synthase-like"/>
    <property type="match status" value="1"/>
</dbReference>
<evidence type="ECO:0000256" key="3">
    <source>
        <dbReference type="ARBA" id="ARBA00023002"/>
    </source>
</evidence>
<dbReference type="InterPro" id="IPR005123">
    <property type="entry name" value="Oxoglu/Fe-dep_dioxygenase_dom"/>
</dbReference>
<evidence type="ECO:0000256" key="1">
    <source>
        <dbReference type="ARBA" id="ARBA00008056"/>
    </source>
</evidence>
<dbReference type="Pfam" id="PF03171">
    <property type="entry name" value="2OG-FeII_Oxy"/>
    <property type="match status" value="1"/>
</dbReference>
<comment type="similarity">
    <text evidence="1 5">Belongs to the iron/ascorbate-dependent oxidoreductase family.</text>
</comment>
<dbReference type="Proteomes" id="UP001454036">
    <property type="component" value="Unassembled WGS sequence"/>
</dbReference>
<accession>A0AAV3NVH8</accession>
<dbReference type="PANTHER" id="PTHR10209:SF590">
    <property type="entry name" value="2-OXOGLUTARATE (2OG) AND FE(II)-DEPENDENT OXYGENASE SUPERFAMILY PROTEIN"/>
    <property type="match status" value="1"/>
</dbReference>
<feature type="domain" description="Fe2OG dioxygenase" evidence="6">
    <location>
        <begin position="163"/>
        <end position="269"/>
    </location>
</feature>